<evidence type="ECO:0000256" key="2">
    <source>
        <dbReference type="ARBA" id="ARBA00022801"/>
    </source>
</evidence>
<evidence type="ECO:0000259" key="4">
    <source>
        <dbReference type="PROSITE" id="PS51462"/>
    </source>
</evidence>
<comment type="caution">
    <text evidence="5">The sequence shown here is derived from an EMBL/GenBank/DDBJ whole genome shotgun (WGS) entry which is preliminary data.</text>
</comment>
<reference evidence="5 6" key="1">
    <citation type="submission" date="2020-08" db="EMBL/GenBank/DDBJ databases">
        <title>Genomic Encyclopedia of Type Strains, Phase IV (KMG-IV): sequencing the most valuable type-strain genomes for metagenomic binning, comparative biology and taxonomic classification.</title>
        <authorList>
            <person name="Goeker M."/>
        </authorList>
    </citation>
    <scope>NUCLEOTIDE SEQUENCE [LARGE SCALE GENOMIC DNA]</scope>
    <source>
        <strain evidence="5 6">DSM 14552</strain>
    </source>
</reference>
<dbReference type="Proteomes" id="UP000562395">
    <property type="component" value="Unassembled WGS sequence"/>
</dbReference>
<comment type="cofactor">
    <cofactor evidence="1">
        <name>Mg(2+)</name>
        <dbReference type="ChEBI" id="CHEBI:18420"/>
    </cofactor>
</comment>
<dbReference type="RefSeq" id="WP_183614278.1">
    <property type="nucleotide sequence ID" value="NZ_JACICY010000007.1"/>
</dbReference>
<dbReference type="Gene3D" id="3.90.79.10">
    <property type="entry name" value="Nucleoside Triphosphate Pyrophosphohydrolase"/>
    <property type="match status" value="1"/>
</dbReference>
<dbReference type="PANTHER" id="PTHR43046:SF16">
    <property type="entry name" value="ADP-RIBOSE PYROPHOSPHATASE YJHB-RELATED"/>
    <property type="match status" value="1"/>
</dbReference>
<gene>
    <name evidence="5" type="ORF">GGQ88_003075</name>
</gene>
<evidence type="ECO:0000256" key="3">
    <source>
        <dbReference type="RuleBase" id="RU003476"/>
    </source>
</evidence>
<comment type="similarity">
    <text evidence="3">Belongs to the Nudix hydrolase family.</text>
</comment>
<dbReference type="PROSITE" id="PS51462">
    <property type="entry name" value="NUDIX"/>
    <property type="match status" value="1"/>
</dbReference>
<proteinExistence type="inferred from homology"/>
<dbReference type="PRINTS" id="PR00502">
    <property type="entry name" value="NUDIXFAMILY"/>
</dbReference>
<evidence type="ECO:0000256" key="1">
    <source>
        <dbReference type="ARBA" id="ARBA00001946"/>
    </source>
</evidence>
<evidence type="ECO:0000313" key="5">
    <source>
        <dbReference type="EMBL" id="MBB3861787.1"/>
    </source>
</evidence>
<dbReference type="PROSITE" id="PS00893">
    <property type="entry name" value="NUDIX_BOX"/>
    <property type="match status" value="1"/>
</dbReference>
<dbReference type="AlphaFoldDB" id="A0A7W6A0K8"/>
<name>A0A7W6A0K8_9SPHN</name>
<dbReference type="InterPro" id="IPR015797">
    <property type="entry name" value="NUDIX_hydrolase-like_dom_sf"/>
</dbReference>
<accession>A0A7W6A0K8</accession>
<dbReference type="Pfam" id="PF00293">
    <property type="entry name" value="NUDIX"/>
    <property type="match status" value="1"/>
</dbReference>
<dbReference type="InterPro" id="IPR000086">
    <property type="entry name" value="NUDIX_hydrolase_dom"/>
</dbReference>
<feature type="domain" description="Nudix hydrolase" evidence="4">
    <location>
        <begin position="30"/>
        <end position="155"/>
    </location>
</feature>
<keyword evidence="2 3" id="KW-0378">Hydrolase</keyword>
<protein>
    <submittedName>
        <fullName evidence="5">8-oxo-dGTP pyrophosphatase MutT (NUDIX family)</fullName>
    </submittedName>
</protein>
<sequence length="160" mass="17400">MRNLLPSPLHRLALRTAHMLRLAWWRTTHRTVRGTNVIAGDAQGRVLLVRHSYHASQTWMLPGGGLGTGENALEAATRELVEETGCTLVQGRHIGSVTLARNGWTNLIELVAGSTHDTPQPDGREIVEARFFDPAALPETTSAATRTMIAKWCGQNGSSA</sequence>
<dbReference type="PANTHER" id="PTHR43046">
    <property type="entry name" value="GDP-MANNOSE MANNOSYL HYDROLASE"/>
    <property type="match status" value="1"/>
</dbReference>
<keyword evidence="6" id="KW-1185">Reference proteome</keyword>
<dbReference type="SUPFAM" id="SSF55811">
    <property type="entry name" value="Nudix"/>
    <property type="match status" value="1"/>
</dbReference>
<dbReference type="EMBL" id="JACICY010000007">
    <property type="protein sequence ID" value="MBB3861787.1"/>
    <property type="molecule type" value="Genomic_DNA"/>
</dbReference>
<organism evidence="5 6">
    <name type="scientific">Novosphingobium hassiacum</name>
    <dbReference type="NCBI Taxonomy" id="173676"/>
    <lineage>
        <taxon>Bacteria</taxon>
        <taxon>Pseudomonadati</taxon>
        <taxon>Pseudomonadota</taxon>
        <taxon>Alphaproteobacteria</taxon>
        <taxon>Sphingomonadales</taxon>
        <taxon>Sphingomonadaceae</taxon>
        <taxon>Novosphingobium</taxon>
    </lineage>
</organism>
<dbReference type="InterPro" id="IPR020084">
    <property type="entry name" value="NUDIX_hydrolase_CS"/>
</dbReference>
<dbReference type="GO" id="GO:0016787">
    <property type="term" value="F:hydrolase activity"/>
    <property type="evidence" value="ECO:0007669"/>
    <property type="project" value="UniProtKB-KW"/>
</dbReference>
<dbReference type="InterPro" id="IPR020476">
    <property type="entry name" value="Nudix_hydrolase"/>
</dbReference>
<evidence type="ECO:0000313" key="6">
    <source>
        <dbReference type="Proteomes" id="UP000562395"/>
    </source>
</evidence>